<organism evidence="10 11">
    <name type="scientific">Streptosporangium lutulentum</name>
    <dbReference type="NCBI Taxonomy" id="1461250"/>
    <lineage>
        <taxon>Bacteria</taxon>
        <taxon>Bacillati</taxon>
        <taxon>Actinomycetota</taxon>
        <taxon>Actinomycetes</taxon>
        <taxon>Streptosporangiales</taxon>
        <taxon>Streptosporangiaceae</taxon>
        <taxon>Streptosporangium</taxon>
    </lineage>
</organism>
<feature type="transmembrane region" description="Helical" evidence="8">
    <location>
        <begin position="12"/>
        <end position="36"/>
    </location>
</feature>
<evidence type="ECO:0000313" key="10">
    <source>
        <dbReference type="EMBL" id="MDP9847053.1"/>
    </source>
</evidence>
<sequence>MAGLGRNFNTLWAATAVSNIGDGIAAAAAPLLVASLTDDPVLVGLAVFVQQVPWLLFSLVSGVFVDRLDRRRLIVVINVLRGLIVGALTLAVWQDMATIPIIYAAGFLLGTCETLGDNASGTLVPMVVKSEDLPRANARMQTVFLVVNQFAAPPVGAALFVVAAALPFGINAVSFVLAAVLISTLRGVRQVVPAGRRSVRADIGEGMRWLWHHSAIRMLAISLFLMNITLFAGFSILVLYSRERLGLNEYGYGILITVSAVGSLIGVMIAPRLQARFSDSLLLRIGLIIETLTHVGLALATTVWVAGPVLIAFGVHGSILGAVSVTLRQRSVPDELRGRVQSVYMMLVVGGSALGALVGGSIARWLGITGPFWVSAVVMAVLTVVAWRPFGRNFVSSAAHGRQDGHDGGPVEKERRHDDRADDRQEGAEHAEGPGRTELTEQRS</sequence>
<evidence type="ECO:0000256" key="7">
    <source>
        <dbReference type="SAM" id="MobiDB-lite"/>
    </source>
</evidence>
<feature type="compositionally biased region" description="Basic and acidic residues" evidence="7">
    <location>
        <begin position="401"/>
        <end position="444"/>
    </location>
</feature>
<dbReference type="CDD" id="cd06173">
    <property type="entry name" value="MFS_MefA_like"/>
    <property type="match status" value="1"/>
</dbReference>
<feature type="transmembrane region" description="Helical" evidence="8">
    <location>
        <begin position="343"/>
        <end position="366"/>
    </location>
</feature>
<feature type="transmembrane region" description="Helical" evidence="8">
    <location>
        <begin position="281"/>
        <end position="299"/>
    </location>
</feature>
<accession>A0ABT9QLA9</accession>
<feature type="transmembrane region" description="Helical" evidence="8">
    <location>
        <begin position="250"/>
        <end position="269"/>
    </location>
</feature>
<keyword evidence="3" id="KW-1003">Cell membrane</keyword>
<feature type="domain" description="Major facilitator superfamily (MFS) profile" evidence="9">
    <location>
        <begin position="215"/>
        <end position="444"/>
    </location>
</feature>
<feature type="region of interest" description="Disordered" evidence="7">
    <location>
        <begin position="398"/>
        <end position="444"/>
    </location>
</feature>
<dbReference type="PROSITE" id="PS50850">
    <property type="entry name" value="MFS"/>
    <property type="match status" value="1"/>
</dbReference>
<dbReference type="InterPro" id="IPR020846">
    <property type="entry name" value="MFS_dom"/>
</dbReference>
<dbReference type="PANTHER" id="PTHR23513:SF6">
    <property type="entry name" value="MAJOR FACILITATOR SUPERFAMILY ASSOCIATED DOMAIN-CONTAINING PROTEIN"/>
    <property type="match status" value="1"/>
</dbReference>
<feature type="transmembrane region" description="Helical" evidence="8">
    <location>
        <begin position="372"/>
        <end position="390"/>
    </location>
</feature>
<evidence type="ECO:0000256" key="5">
    <source>
        <dbReference type="ARBA" id="ARBA00022989"/>
    </source>
</evidence>
<proteinExistence type="predicted"/>
<evidence type="ECO:0000256" key="2">
    <source>
        <dbReference type="ARBA" id="ARBA00022448"/>
    </source>
</evidence>
<dbReference type="InterPro" id="IPR036259">
    <property type="entry name" value="MFS_trans_sf"/>
</dbReference>
<dbReference type="SUPFAM" id="SSF103473">
    <property type="entry name" value="MFS general substrate transporter"/>
    <property type="match status" value="1"/>
</dbReference>
<evidence type="ECO:0000256" key="6">
    <source>
        <dbReference type="ARBA" id="ARBA00023136"/>
    </source>
</evidence>
<dbReference type="Gene3D" id="1.20.1250.20">
    <property type="entry name" value="MFS general substrate transporter like domains"/>
    <property type="match status" value="1"/>
</dbReference>
<feature type="transmembrane region" description="Helical" evidence="8">
    <location>
        <begin position="305"/>
        <end position="323"/>
    </location>
</feature>
<dbReference type="RefSeq" id="WP_307564006.1">
    <property type="nucleotide sequence ID" value="NZ_JAUSQU010000001.1"/>
</dbReference>
<evidence type="ECO:0000256" key="1">
    <source>
        <dbReference type="ARBA" id="ARBA00004651"/>
    </source>
</evidence>
<evidence type="ECO:0000259" key="9">
    <source>
        <dbReference type="PROSITE" id="PS50850"/>
    </source>
</evidence>
<evidence type="ECO:0000256" key="3">
    <source>
        <dbReference type="ARBA" id="ARBA00022475"/>
    </source>
</evidence>
<evidence type="ECO:0000256" key="4">
    <source>
        <dbReference type="ARBA" id="ARBA00022692"/>
    </source>
</evidence>
<feature type="transmembrane region" description="Helical" evidence="8">
    <location>
        <begin position="216"/>
        <end position="238"/>
    </location>
</feature>
<feature type="transmembrane region" description="Helical" evidence="8">
    <location>
        <begin position="72"/>
        <end position="93"/>
    </location>
</feature>
<comment type="subcellular location">
    <subcellularLocation>
        <location evidence="1">Cell membrane</location>
        <topology evidence="1">Multi-pass membrane protein</topology>
    </subcellularLocation>
</comment>
<keyword evidence="4 8" id="KW-0812">Transmembrane</keyword>
<comment type="caution">
    <text evidence="10">The sequence shown here is derived from an EMBL/GenBank/DDBJ whole genome shotgun (WGS) entry which is preliminary data.</text>
</comment>
<keyword evidence="2" id="KW-0813">Transport</keyword>
<dbReference type="InterPro" id="IPR010290">
    <property type="entry name" value="TM_effector"/>
</dbReference>
<keyword evidence="11" id="KW-1185">Reference proteome</keyword>
<keyword evidence="5 8" id="KW-1133">Transmembrane helix</keyword>
<protein>
    <submittedName>
        <fullName evidence="10">MFS family permease</fullName>
    </submittedName>
</protein>
<feature type="transmembrane region" description="Helical" evidence="8">
    <location>
        <begin position="157"/>
        <end position="182"/>
    </location>
</feature>
<dbReference type="Pfam" id="PF05977">
    <property type="entry name" value="MFS_3"/>
    <property type="match status" value="1"/>
</dbReference>
<dbReference type="EMBL" id="JAUSQU010000001">
    <property type="protein sequence ID" value="MDP9847053.1"/>
    <property type="molecule type" value="Genomic_DNA"/>
</dbReference>
<evidence type="ECO:0000313" key="11">
    <source>
        <dbReference type="Proteomes" id="UP001225356"/>
    </source>
</evidence>
<reference evidence="10 11" key="1">
    <citation type="submission" date="2023-07" db="EMBL/GenBank/DDBJ databases">
        <title>Sequencing the genomes of 1000 actinobacteria strains.</title>
        <authorList>
            <person name="Klenk H.-P."/>
        </authorList>
    </citation>
    <scope>NUCLEOTIDE SEQUENCE [LARGE SCALE GENOMIC DNA]</scope>
    <source>
        <strain evidence="10 11">DSM 46740</strain>
    </source>
</reference>
<gene>
    <name evidence="10" type="ORF">J2853_006264</name>
</gene>
<feature type="transmembrane region" description="Helical" evidence="8">
    <location>
        <begin position="42"/>
        <end position="65"/>
    </location>
</feature>
<name>A0ABT9QLA9_9ACTN</name>
<evidence type="ECO:0000256" key="8">
    <source>
        <dbReference type="SAM" id="Phobius"/>
    </source>
</evidence>
<dbReference type="Proteomes" id="UP001225356">
    <property type="component" value="Unassembled WGS sequence"/>
</dbReference>
<keyword evidence="6 8" id="KW-0472">Membrane</keyword>
<dbReference type="PANTHER" id="PTHR23513">
    <property type="entry name" value="INTEGRAL MEMBRANE EFFLUX PROTEIN-RELATED"/>
    <property type="match status" value="1"/>
</dbReference>